<keyword evidence="8" id="KW-0812">Transmembrane</keyword>
<comment type="function">
    <text evidence="7">Putative phospholipase.</text>
</comment>
<dbReference type="EMBL" id="ACPB03000496">
    <property type="status" value="NOT_ANNOTATED_CDS"/>
    <property type="molecule type" value="Genomic_DNA"/>
</dbReference>
<keyword evidence="8" id="KW-1133">Transmembrane helix</keyword>
<dbReference type="EMBL" id="ACPB03000495">
    <property type="status" value="NOT_ANNOTATED_CDS"/>
    <property type="molecule type" value="Genomic_DNA"/>
</dbReference>
<evidence type="ECO:0000313" key="10">
    <source>
        <dbReference type="Proteomes" id="UP000015103"/>
    </source>
</evidence>
<feature type="transmembrane region" description="Helical" evidence="8">
    <location>
        <begin position="46"/>
        <end position="65"/>
    </location>
</feature>
<keyword evidence="3 7" id="KW-0378">Hydrolase</keyword>
<dbReference type="Proteomes" id="UP000015103">
    <property type="component" value="Unassembled WGS sequence"/>
</dbReference>
<comment type="similarity">
    <text evidence="1 7">Belongs to the phospholipase B-like family.</text>
</comment>
<evidence type="ECO:0000256" key="6">
    <source>
        <dbReference type="ARBA" id="ARBA00023180"/>
    </source>
</evidence>
<evidence type="ECO:0000256" key="2">
    <source>
        <dbReference type="ARBA" id="ARBA00022729"/>
    </source>
</evidence>
<dbReference type="RefSeq" id="XP_073982962.1">
    <property type="nucleotide sequence ID" value="XM_074126861.1"/>
</dbReference>
<organism evidence="9 10">
    <name type="scientific">Rhodnius prolixus</name>
    <name type="common">Triatomid bug</name>
    <dbReference type="NCBI Taxonomy" id="13249"/>
    <lineage>
        <taxon>Eukaryota</taxon>
        <taxon>Metazoa</taxon>
        <taxon>Ecdysozoa</taxon>
        <taxon>Arthropoda</taxon>
        <taxon>Hexapoda</taxon>
        <taxon>Insecta</taxon>
        <taxon>Pterygota</taxon>
        <taxon>Neoptera</taxon>
        <taxon>Paraneoptera</taxon>
        <taxon>Hemiptera</taxon>
        <taxon>Heteroptera</taxon>
        <taxon>Panheteroptera</taxon>
        <taxon>Cimicomorpha</taxon>
        <taxon>Reduviidae</taxon>
        <taxon>Triatominae</taxon>
        <taxon>Rhodnius</taxon>
    </lineage>
</organism>
<evidence type="ECO:0000256" key="8">
    <source>
        <dbReference type="SAM" id="Phobius"/>
    </source>
</evidence>
<protein>
    <recommendedName>
        <fullName evidence="7">Phospholipase B-like</fullName>
        <ecNumber evidence="7">3.1.1.-</ecNumber>
    </recommendedName>
</protein>
<keyword evidence="5 7" id="KW-0443">Lipid metabolism</keyword>
<keyword evidence="8" id="KW-0472">Membrane</keyword>
<evidence type="ECO:0000256" key="7">
    <source>
        <dbReference type="RuleBase" id="RU364138"/>
    </source>
</evidence>
<dbReference type="RefSeq" id="XP_073982961.1">
    <property type="nucleotide sequence ID" value="XM_074126860.1"/>
</dbReference>
<reference evidence="9" key="1">
    <citation type="submission" date="2022-10" db="UniProtKB">
        <authorList>
            <consortium name="EnsemblMetazoa"/>
        </authorList>
    </citation>
    <scope>IDENTIFICATION</scope>
</reference>
<dbReference type="RefSeq" id="XP_073982963.1">
    <property type="nucleotide sequence ID" value="XM_074126862.1"/>
</dbReference>
<dbReference type="PANTHER" id="PTHR12370">
    <property type="entry name" value="PHOSPHOLIPASE B-RELATED"/>
    <property type="match status" value="1"/>
</dbReference>
<dbReference type="PANTHER" id="PTHR12370:SF3">
    <property type="entry name" value="PHOSPHOLIPASE B-LIKE 2-RELATED"/>
    <property type="match status" value="1"/>
</dbReference>
<evidence type="ECO:0000256" key="5">
    <source>
        <dbReference type="ARBA" id="ARBA00023098"/>
    </source>
</evidence>
<dbReference type="GO" id="GO:0004620">
    <property type="term" value="F:phospholipase activity"/>
    <property type="evidence" value="ECO:0007669"/>
    <property type="project" value="InterPro"/>
</dbReference>
<dbReference type="Gene3D" id="3.60.60.30">
    <property type="match status" value="1"/>
</dbReference>
<dbReference type="EC" id="3.1.1.-" evidence="7"/>
<dbReference type="InterPro" id="IPR007000">
    <property type="entry name" value="PLipase_B-like"/>
</dbReference>
<accession>A0A905QW89</accession>
<proteinExistence type="inferred from homology"/>
<dbReference type="AlphaFoldDB" id="A0A905QW89"/>
<name>A0A905QW89_RHOPR</name>
<keyword evidence="6" id="KW-0325">Glycoprotein</keyword>
<keyword evidence="4 7" id="KW-0442">Lipid degradation</keyword>
<evidence type="ECO:0000313" key="9">
    <source>
        <dbReference type="EnsemblMetazoa" id="RPRC017692-PA"/>
    </source>
</evidence>
<dbReference type="GO" id="GO:0005576">
    <property type="term" value="C:extracellular region"/>
    <property type="evidence" value="ECO:0007669"/>
    <property type="project" value="TreeGrafter"/>
</dbReference>
<evidence type="ECO:0000256" key="3">
    <source>
        <dbReference type="ARBA" id="ARBA00022801"/>
    </source>
</evidence>
<evidence type="ECO:0000256" key="4">
    <source>
        <dbReference type="ARBA" id="ARBA00022963"/>
    </source>
</evidence>
<sequence>MSGIRNFQYQQVAPTPKYILKAFSERRRRPAKMLKVVGASWQQTRWTTIMLVAVILIAVFAIFFYEVPPEDNDGYYSASVLWTKTTGFREIYWGQNNDPKSISKGVARAYYKPDMIKTGWSTLEIETQPNYPDWVQAYAAGLLEGSLCWQLIYWHWQNTVATLCKHKEEFCDKVRKQLEENSNRAREQAIGNDKISPYWHQVNLFYTQLDGLESGWRNGVIRSRKAKITSIPRIDFLWMNSGSDLRYLEYQYNATAIIDSAKPLIDIAFLKYAPNTTNQFLLAHESAGFYSEMLRLHKCYSFGYHMTGDFKSHLTPGQRMTFTSYPAALYSRDDFYQISGSVKFSIAGVAVTDYNRSLWSETNFTEKVLMAPRVIAANRLATNGKEWGKTVALKNSGTGNKQWLVISGPDKQSTPLTLWIVEQIPHLTVMSNKTDVLKNQGYWINVGVPYDEKIRELSGYDSEENEGAEYKEKFLKPIVNLLVEGSTEVKDAESMISLMRHPILTAFGRSDVILINVNNSAGTGDMPRIVGDDGFSVHYEYNGEEDNKTGPSSDQLTGQGGFHDFIKGMTDEKDTKDRVRSLENRRMWDKNHSAIPQDELVRDIVVQDYAGIIDLKVSSGHDEYIGIAGPPYNASYHVEPFRWSTSYLKKIPHYGQVDVWNFQPHRPEWVW</sequence>
<dbReference type="GO" id="GO:0009395">
    <property type="term" value="P:phospholipid catabolic process"/>
    <property type="evidence" value="ECO:0007669"/>
    <property type="project" value="TreeGrafter"/>
</dbReference>
<keyword evidence="2" id="KW-0732">Signal</keyword>
<evidence type="ECO:0000256" key="1">
    <source>
        <dbReference type="ARBA" id="ARBA00007835"/>
    </source>
</evidence>
<dbReference type="EnsemblMetazoa" id="RPRC017692-RA">
    <property type="protein sequence ID" value="RPRC017692-PA"/>
    <property type="gene ID" value="RPRC017692"/>
</dbReference>
<dbReference type="GeneID" id="141453510"/>
<dbReference type="Pfam" id="PF04916">
    <property type="entry name" value="Phospholip_B"/>
    <property type="match status" value="1"/>
</dbReference>
<keyword evidence="10" id="KW-1185">Reference proteome</keyword>